<feature type="compositionally biased region" description="Basic and acidic residues" evidence="6">
    <location>
        <begin position="262"/>
        <end position="271"/>
    </location>
</feature>
<dbReference type="GO" id="GO:0005886">
    <property type="term" value="C:plasma membrane"/>
    <property type="evidence" value="ECO:0007669"/>
    <property type="project" value="TreeGrafter"/>
</dbReference>
<sequence length="271" mass="30587">MKKALGQTVRDLKREVNKKVLKVPGIERKVLDATSNEAWGPHGTHLADIAQASRNHTEFQMIMGVLWKRLSDTGKNWRHVYKALIVLEYLVANGSERVIDEIKEHAHQISTLSEFQYIDSSGKDQGSNVRRKSQSLVGLVSDKERTQEVRQKASAYRDKYGKPGAYSSPGGYGDRYNEENQNGYEKDDRYGRYGDTPSRDGDRSDRESETRYSRDGSLDDEHQGRGQNIDDQINVSRHKSAERDGNNADGDGYSPSRGSGIRADDYSQDGR</sequence>
<feature type="compositionally biased region" description="Basic and acidic residues" evidence="6">
    <location>
        <begin position="184"/>
        <end position="224"/>
    </location>
</feature>
<evidence type="ECO:0000256" key="1">
    <source>
        <dbReference type="ARBA" id="ARBA00004132"/>
    </source>
</evidence>
<feature type="domain" description="ENTH" evidence="7">
    <location>
        <begin position="18"/>
        <end position="150"/>
    </location>
</feature>
<dbReference type="PANTHER" id="PTHR12276">
    <property type="entry name" value="EPSIN/ENT-RELATED"/>
    <property type="match status" value="1"/>
</dbReference>
<dbReference type="GO" id="GO:0006897">
    <property type="term" value="P:endocytosis"/>
    <property type="evidence" value="ECO:0007669"/>
    <property type="project" value="TreeGrafter"/>
</dbReference>
<dbReference type="Proteomes" id="UP000594263">
    <property type="component" value="Unplaced"/>
</dbReference>
<evidence type="ECO:0000256" key="5">
    <source>
        <dbReference type="ARBA" id="ARBA00023329"/>
    </source>
</evidence>
<dbReference type="CDD" id="cd03571">
    <property type="entry name" value="ENTH"/>
    <property type="match status" value="1"/>
</dbReference>
<dbReference type="PANTHER" id="PTHR12276:SF91">
    <property type="entry name" value="CLATHRIN INTERACTOR EPSIN 2-RELATED"/>
    <property type="match status" value="1"/>
</dbReference>
<dbReference type="OMA" id="GRCNSYY"/>
<evidence type="ECO:0000256" key="4">
    <source>
        <dbReference type="ARBA" id="ARBA00023034"/>
    </source>
</evidence>
<name>A0A7N0TSB8_KALFE</name>
<keyword evidence="5" id="KW-0968">Cytoplasmic vesicle</keyword>
<feature type="compositionally biased region" description="Polar residues" evidence="6">
    <location>
        <begin position="225"/>
        <end position="235"/>
    </location>
</feature>
<evidence type="ECO:0000259" key="7">
    <source>
        <dbReference type="PROSITE" id="PS50942"/>
    </source>
</evidence>
<dbReference type="InterPro" id="IPR008942">
    <property type="entry name" value="ENTH_VHS"/>
</dbReference>
<proteinExistence type="inferred from homology"/>
<dbReference type="GO" id="GO:0005768">
    <property type="term" value="C:endosome"/>
    <property type="evidence" value="ECO:0007669"/>
    <property type="project" value="TreeGrafter"/>
</dbReference>
<dbReference type="FunFam" id="1.25.40.90:FF:000006">
    <property type="entry name" value="Clathrin interactor 1"/>
    <property type="match status" value="1"/>
</dbReference>
<dbReference type="GO" id="GO:0030276">
    <property type="term" value="F:clathrin binding"/>
    <property type="evidence" value="ECO:0007669"/>
    <property type="project" value="TreeGrafter"/>
</dbReference>
<dbReference type="SMART" id="SM00273">
    <property type="entry name" value="ENTH"/>
    <property type="match status" value="1"/>
</dbReference>
<feature type="region of interest" description="Disordered" evidence="6">
    <location>
        <begin position="144"/>
        <end position="271"/>
    </location>
</feature>
<comment type="similarity">
    <text evidence="3">Belongs to the epsin family.</text>
</comment>
<dbReference type="AlphaFoldDB" id="A0A7N0TSB8"/>
<dbReference type="Gene3D" id="1.25.40.90">
    <property type="match status" value="1"/>
</dbReference>
<evidence type="ECO:0000313" key="9">
    <source>
        <dbReference type="Proteomes" id="UP000594263"/>
    </source>
</evidence>
<dbReference type="GO" id="GO:0005543">
    <property type="term" value="F:phospholipid binding"/>
    <property type="evidence" value="ECO:0007669"/>
    <property type="project" value="TreeGrafter"/>
</dbReference>
<keyword evidence="9" id="KW-1185">Reference proteome</keyword>
<dbReference type="EnsemblPlants" id="Kaladp0044s0013.1.v1.1">
    <property type="protein sequence ID" value="Kaladp0044s0013.1.v1.1"/>
    <property type="gene ID" value="Kaladp0044s0013.v1.1"/>
</dbReference>
<dbReference type="SUPFAM" id="SSF48464">
    <property type="entry name" value="ENTH/VHS domain"/>
    <property type="match status" value="1"/>
</dbReference>
<dbReference type="Pfam" id="PF01417">
    <property type="entry name" value="ENTH"/>
    <property type="match status" value="1"/>
</dbReference>
<feature type="compositionally biased region" description="Basic and acidic residues" evidence="6">
    <location>
        <begin position="144"/>
        <end position="161"/>
    </location>
</feature>
<dbReference type="PROSITE" id="PS50942">
    <property type="entry name" value="ENTH"/>
    <property type="match status" value="1"/>
</dbReference>
<evidence type="ECO:0000256" key="3">
    <source>
        <dbReference type="ARBA" id="ARBA00010130"/>
    </source>
</evidence>
<evidence type="ECO:0000256" key="6">
    <source>
        <dbReference type="SAM" id="MobiDB-lite"/>
    </source>
</evidence>
<keyword evidence="4" id="KW-0333">Golgi apparatus</keyword>
<dbReference type="GO" id="GO:0005794">
    <property type="term" value="C:Golgi apparatus"/>
    <property type="evidence" value="ECO:0007669"/>
    <property type="project" value="UniProtKB-SubCell"/>
</dbReference>
<dbReference type="Gramene" id="Kaladp0044s0013.1.v1.1">
    <property type="protein sequence ID" value="Kaladp0044s0013.1.v1.1"/>
    <property type="gene ID" value="Kaladp0044s0013.v1.1"/>
</dbReference>
<evidence type="ECO:0000256" key="2">
    <source>
        <dbReference type="ARBA" id="ARBA00004555"/>
    </source>
</evidence>
<comment type="subcellular location">
    <subcellularLocation>
        <location evidence="1">Cytoplasmic vesicle</location>
        <location evidence="1">Clathrin-coated vesicle</location>
    </subcellularLocation>
    <subcellularLocation>
        <location evidence="2">Golgi apparatus</location>
    </subcellularLocation>
</comment>
<dbReference type="GO" id="GO:0030125">
    <property type="term" value="C:clathrin vesicle coat"/>
    <property type="evidence" value="ECO:0007669"/>
    <property type="project" value="TreeGrafter"/>
</dbReference>
<reference evidence="8" key="1">
    <citation type="submission" date="2021-01" db="UniProtKB">
        <authorList>
            <consortium name="EnsemblPlants"/>
        </authorList>
    </citation>
    <scope>IDENTIFICATION</scope>
</reference>
<protein>
    <recommendedName>
        <fullName evidence="7">ENTH domain-containing protein</fullName>
    </recommendedName>
</protein>
<accession>A0A7N0TSB8</accession>
<organism evidence="8 9">
    <name type="scientific">Kalanchoe fedtschenkoi</name>
    <name type="common">Lavender scallops</name>
    <name type="synonym">South American air plant</name>
    <dbReference type="NCBI Taxonomy" id="63787"/>
    <lineage>
        <taxon>Eukaryota</taxon>
        <taxon>Viridiplantae</taxon>
        <taxon>Streptophyta</taxon>
        <taxon>Embryophyta</taxon>
        <taxon>Tracheophyta</taxon>
        <taxon>Spermatophyta</taxon>
        <taxon>Magnoliopsida</taxon>
        <taxon>eudicotyledons</taxon>
        <taxon>Gunneridae</taxon>
        <taxon>Pentapetalae</taxon>
        <taxon>Saxifragales</taxon>
        <taxon>Crassulaceae</taxon>
        <taxon>Kalanchoe</taxon>
    </lineage>
</organism>
<evidence type="ECO:0000313" key="8">
    <source>
        <dbReference type="EnsemblPlants" id="Kaladp0044s0013.1.v1.1"/>
    </source>
</evidence>
<dbReference type="InterPro" id="IPR013809">
    <property type="entry name" value="ENTH"/>
</dbReference>